<feature type="compositionally biased region" description="Basic residues" evidence="1">
    <location>
        <begin position="230"/>
        <end position="241"/>
    </location>
</feature>
<dbReference type="PhylomeDB" id="A0A0G4ENW8"/>
<dbReference type="GO" id="GO:0005737">
    <property type="term" value="C:cytoplasm"/>
    <property type="evidence" value="ECO:0007669"/>
    <property type="project" value="TreeGrafter"/>
</dbReference>
<keyword evidence="2" id="KW-0472">Membrane</keyword>
<dbReference type="GO" id="GO:0019187">
    <property type="term" value="F:beta-1,4-mannosyltransferase activity"/>
    <property type="evidence" value="ECO:0007669"/>
    <property type="project" value="InterPro"/>
</dbReference>
<reference evidence="4 5" key="1">
    <citation type="submission" date="2014-11" db="EMBL/GenBank/DDBJ databases">
        <authorList>
            <person name="Zhu J."/>
            <person name="Qi W."/>
            <person name="Song R."/>
        </authorList>
    </citation>
    <scope>NUCLEOTIDE SEQUENCE [LARGE SCALE GENOMIC DNA]</scope>
</reference>
<dbReference type="PANTHER" id="PTHR16779">
    <property type="entry name" value="BETA-1,4-MANNOSYLTRANSFERASE EGH"/>
    <property type="match status" value="1"/>
</dbReference>
<keyword evidence="2" id="KW-1133">Transmembrane helix</keyword>
<evidence type="ECO:0000313" key="5">
    <source>
        <dbReference type="Proteomes" id="UP000041254"/>
    </source>
</evidence>
<feature type="region of interest" description="Disordered" evidence="1">
    <location>
        <begin position="224"/>
        <end position="249"/>
    </location>
</feature>
<feature type="compositionally biased region" description="Low complexity" evidence="1">
    <location>
        <begin position="133"/>
        <end position="151"/>
    </location>
</feature>
<dbReference type="EMBL" id="CDMY01000275">
    <property type="protein sequence ID" value="CEL99109.1"/>
    <property type="molecule type" value="Genomic_DNA"/>
</dbReference>
<dbReference type="Proteomes" id="UP000041254">
    <property type="component" value="Unassembled WGS sequence"/>
</dbReference>
<feature type="domain" description="Glycosyltransferase 2-like" evidence="3">
    <location>
        <begin position="565"/>
        <end position="801"/>
    </location>
</feature>
<feature type="transmembrane region" description="Helical" evidence="2">
    <location>
        <begin position="7"/>
        <end position="28"/>
    </location>
</feature>
<feature type="region of interest" description="Disordered" evidence="1">
    <location>
        <begin position="680"/>
        <end position="704"/>
    </location>
</feature>
<dbReference type="OrthoDB" id="3971593at2759"/>
<dbReference type="Pfam" id="PF13632">
    <property type="entry name" value="Glyco_trans_2_3"/>
    <property type="match status" value="1"/>
</dbReference>
<dbReference type="STRING" id="1169540.A0A0G4ENW8"/>
<gene>
    <name evidence="4" type="ORF">Vbra_2817</name>
</gene>
<feature type="transmembrane region" description="Helical" evidence="2">
    <location>
        <begin position="787"/>
        <end position="813"/>
    </location>
</feature>
<feature type="transmembrane region" description="Helical" evidence="2">
    <location>
        <begin position="833"/>
        <end position="860"/>
    </location>
</feature>
<feature type="region of interest" description="Disordered" evidence="1">
    <location>
        <begin position="130"/>
        <end position="209"/>
    </location>
</feature>
<sequence length="980" mass="107913">MTYYHEGWWSYVVGVVGLVACWLLLMHINGIERCVLHLECEEFVWERVSMSSFVLTIVWYLAMLPFFVHSFIGLLIPPQDVLERITQTSSGSRRSRRATSEAAPSVSVKQTSLEACRPFPSSIDDIASREALTPSFTTPTTSTGSTNSSGNEQDNDHDHETGSGRGSLCLSSSSNASSPPSPSCSASRDNDTTSFLSSSSSASLNSSTWSPDPLRAHFSLNREAGGSKKAAAKMTHRRPLHQQRGEARPQIRMSTLQRMASIAHGVALCVQYGLMSCIHLPLLCLSCLLDCLVAPISVKDHPPSTLKSMLSNGMRLIDPAPLIPSITAAFLRTTKAPKDKASPSHRKAPLTAAARHELEVNSDVDSDQVNDESDGAWMRAHHVCASGFDDDTSGDEPDMHDGRESDQHGKVIFRVVTRGDKPALVASVCERNIAVLDETLQNDAGGFSWRFEVVTDRPIGVKQHFIDREQRTTPDDHRGPTPSAAVSLGHHNQQQYKARRAARRLPSSSRIDEIVVPDSYVTAKGTKFKARALNYANEKWVHAERDGKSGNSKGRLPYALRDNDLIVHLDEETLLHASSVRGIADFLQGAWNRIGMGTVVYGHGRVVNPLTTMSDSIRVCEDICKNRIYFNFSKPILGMKGSFIVMPVWVERLVGWDLGPHGSIAEDAAFALKAIDMGGRHDTQESTARQTKKANSHRASRPHPQQSIKFGFVKGVMHEQSPFDLLDYMKQRRRWFLGLWLVVRHPDIRWRTKLPLLYMQCVWALVPLWTLLGLVPSVIPPVPRTFILALFQTLTSGTWYWCFVYGSVLNFTWGRSPGATGGVRRWLDWLVNYVAPIVGTAVLIPLFGIFESASIIYSYVNPRKGLGFDVVKKDLKETNSKAETHTPDPTVLTPIPQKQDDAHPAPPHLAPGKSARSTARASQCEDTCSPAPTDGAPSRSPVKKSDERPRPEGAEGRLPAGGVVWGQRCGAGGERGRGPS</sequence>
<feature type="region of interest" description="Disordered" evidence="1">
    <location>
        <begin position="879"/>
        <end position="980"/>
    </location>
</feature>
<accession>A0A0G4ENW8</accession>
<evidence type="ECO:0000256" key="1">
    <source>
        <dbReference type="SAM" id="MobiDB-lite"/>
    </source>
</evidence>
<evidence type="ECO:0000256" key="2">
    <source>
        <dbReference type="SAM" id="Phobius"/>
    </source>
</evidence>
<dbReference type="InterPro" id="IPR027389">
    <property type="entry name" value="B_mannosylTrfase_Bre-3/Egh"/>
</dbReference>
<name>A0A0G4ENW8_VITBC</name>
<dbReference type="PANTHER" id="PTHR16779:SF1">
    <property type="entry name" value="BETA-1,4-MANNOSYLTRANSFERASE EGH"/>
    <property type="match status" value="1"/>
</dbReference>
<keyword evidence="5" id="KW-1185">Reference proteome</keyword>
<organism evidence="4 5">
    <name type="scientific">Vitrella brassicaformis (strain CCMP3155)</name>
    <dbReference type="NCBI Taxonomy" id="1169540"/>
    <lineage>
        <taxon>Eukaryota</taxon>
        <taxon>Sar</taxon>
        <taxon>Alveolata</taxon>
        <taxon>Colpodellida</taxon>
        <taxon>Vitrellaceae</taxon>
        <taxon>Vitrella</taxon>
    </lineage>
</organism>
<feature type="region of interest" description="Disordered" evidence="1">
    <location>
        <begin position="87"/>
        <end position="106"/>
    </location>
</feature>
<evidence type="ECO:0000313" key="4">
    <source>
        <dbReference type="EMBL" id="CEL99109.1"/>
    </source>
</evidence>
<feature type="transmembrane region" description="Helical" evidence="2">
    <location>
        <begin position="756"/>
        <end position="775"/>
    </location>
</feature>
<feature type="compositionally biased region" description="Basic and acidic residues" evidence="1">
    <location>
        <begin position="943"/>
        <end position="955"/>
    </location>
</feature>
<keyword evidence="2" id="KW-0812">Transmembrane</keyword>
<feature type="compositionally biased region" description="Polar residues" evidence="1">
    <location>
        <begin position="915"/>
        <end position="926"/>
    </location>
</feature>
<feature type="compositionally biased region" description="Basic and acidic residues" evidence="1">
    <location>
        <begin position="470"/>
        <end position="479"/>
    </location>
</feature>
<dbReference type="AlphaFoldDB" id="A0A0G4ENW8"/>
<dbReference type="InParanoid" id="A0A0G4ENW8"/>
<dbReference type="VEuPathDB" id="CryptoDB:Vbra_2817"/>
<feature type="compositionally biased region" description="Basic residues" evidence="1">
    <location>
        <begin position="690"/>
        <end position="701"/>
    </location>
</feature>
<dbReference type="InterPro" id="IPR001173">
    <property type="entry name" value="Glyco_trans_2-like"/>
</dbReference>
<evidence type="ECO:0000259" key="3">
    <source>
        <dbReference type="Pfam" id="PF13632"/>
    </source>
</evidence>
<proteinExistence type="predicted"/>
<feature type="compositionally biased region" description="Low complexity" evidence="1">
    <location>
        <begin position="166"/>
        <end position="209"/>
    </location>
</feature>
<feature type="transmembrane region" description="Helical" evidence="2">
    <location>
        <begin position="53"/>
        <end position="76"/>
    </location>
</feature>
<protein>
    <recommendedName>
        <fullName evidence="3">Glycosyltransferase 2-like domain-containing protein</fullName>
    </recommendedName>
</protein>
<feature type="region of interest" description="Disordered" evidence="1">
    <location>
        <begin position="470"/>
        <end position="492"/>
    </location>
</feature>